<evidence type="ECO:0000313" key="5">
    <source>
        <dbReference type="Proteomes" id="UP000653305"/>
    </source>
</evidence>
<gene>
    <name evidence="4" type="ORF">PHJA_002268800</name>
</gene>
<keyword evidence="5" id="KW-1185">Reference proteome</keyword>
<evidence type="ECO:0000259" key="3">
    <source>
        <dbReference type="Pfam" id="PF03763"/>
    </source>
</evidence>
<dbReference type="AlphaFoldDB" id="A0A830CUE2"/>
<feature type="domain" description="Remorin C-terminal" evidence="3">
    <location>
        <begin position="3"/>
        <end position="71"/>
    </location>
</feature>
<dbReference type="InterPro" id="IPR005516">
    <property type="entry name" value="Remorin_C"/>
</dbReference>
<evidence type="ECO:0000256" key="2">
    <source>
        <dbReference type="SAM" id="Coils"/>
    </source>
</evidence>
<dbReference type="Pfam" id="PF03763">
    <property type="entry name" value="Remorin_C"/>
    <property type="match status" value="1"/>
</dbReference>
<accession>A0A830CUE2</accession>
<name>A0A830CUE2_9LAMI</name>
<dbReference type="Proteomes" id="UP000653305">
    <property type="component" value="Unassembled WGS sequence"/>
</dbReference>
<dbReference type="PANTHER" id="PTHR31775:SF31">
    <property type="entry name" value="REMORIN-LIKE"/>
    <property type="match status" value="1"/>
</dbReference>
<evidence type="ECO:0000313" key="4">
    <source>
        <dbReference type="EMBL" id="GFQ01249.1"/>
    </source>
</evidence>
<organism evidence="4 5">
    <name type="scientific">Phtheirospermum japonicum</name>
    <dbReference type="NCBI Taxonomy" id="374723"/>
    <lineage>
        <taxon>Eukaryota</taxon>
        <taxon>Viridiplantae</taxon>
        <taxon>Streptophyta</taxon>
        <taxon>Embryophyta</taxon>
        <taxon>Tracheophyta</taxon>
        <taxon>Spermatophyta</taxon>
        <taxon>Magnoliopsida</taxon>
        <taxon>eudicotyledons</taxon>
        <taxon>Gunneridae</taxon>
        <taxon>Pentapetalae</taxon>
        <taxon>asterids</taxon>
        <taxon>lamiids</taxon>
        <taxon>Lamiales</taxon>
        <taxon>Orobanchaceae</taxon>
        <taxon>Orobanchaceae incertae sedis</taxon>
        <taxon>Phtheirospermum</taxon>
    </lineage>
</organism>
<comment type="similarity">
    <text evidence="1">Belongs to the remorin family.</text>
</comment>
<keyword evidence="2" id="KW-0175">Coiled coil</keyword>
<comment type="caution">
    <text evidence="4">The sequence shown here is derived from an EMBL/GenBank/DDBJ whole genome shotgun (WGS) entry which is preliminary data.</text>
</comment>
<sequence>MAQMQLADVSAWENSKKASVKSQLKKLNEQIEKKKEEYEERIKNKITLVHKQAEEKRAMVESKQDEDLLKDEFAA</sequence>
<dbReference type="PANTHER" id="PTHR31775">
    <property type="entry name" value="OS02G0117200 PROTEIN"/>
    <property type="match status" value="1"/>
</dbReference>
<evidence type="ECO:0000256" key="1">
    <source>
        <dbReference type="ARBA" id="ARBA00005711"/>
    </source>
</evidence>
<protein>
    <submittedName>
        <fullName evidence="4">Uncharacterized protein at3g61260</fullName>
    </submittedName>
</protein>
<reference evidence="4" key="1">
    <citation type="submission" date="2020-07" db="EMBL/GenBank/DDBJ databases">
        <title>Ethylene signaling mediates host invasion by parasitic plants.</title>
        <authorList>
            <person name="Yoshida S."/>
        </authorList>
    </citation>
    <scope>NUCLEOTIDE SEQUENCE</scope>
    <source>
        <strain evidence="4">Okayama</strain>
    </source>
</reference>
<feature type="coiled-coil region" evidence="2">
    <location>
        <begin position="17"/>
        <end position="55"/>
    </location>
</feature>
<proteinExistence type="inferred from homology"/>
<dbReference type="EMBL" id="BMAC01000668">
    <property type="protein sequence ID" value="GFQ01249.1"/>
    <property type="molecule type" value="Genomic_DNA"/>
</dbReference>